<feature type="chain" id="PRO_5002902301" evidence="1">
    <location>
        <begin position="23"/>
        <end position="208"/>
    </location>
</feature>
<sequence length="208" mass="23403">MKPFKTLAVFVLILFMTGNCWAGDHGGMSAASTAVTCLTQFYSAMAELPDIDREKLTRSDCKKILAFIMDNREMIIKDVARAGAGYQIARVDQIIQSMRRKSETGLGYSAVEVPRVTGETYYDEVTNHRYVKVDKDTYAEFTRKGAFFKNVPASQPHLVKSLYVHPINSDGFFLYAKQHPGKKEYLTLPAKASHPAGWYLERAFVALD</sequence>
<dbReference type="eggNOG" id="ENOG5033WQB">
    <property type="taxonomic scope" value="Bacteria"/>
</dbReference>
<protein>
    <submittedName>
        <fullName evidence="2">FAD-dependent oxidoreductase family protein</fullName>
    </submittedName>
</protein>
<dbReference type="Proteomes" id="UP000000442">
    <property type="component" value="Chromosome"/>
</dbReference>
<organism evidence="2 3">
    <name type="scientific">Desulforapulum autotrophicum (strain ATCC 43914 / DSM 3382 / VKM B-1955 / HRM2)</name>
    <name type="common">Desulfobacterium autotrophicum</name>
    <dbReference type="NCBI Taxonomy" id="177437"/>
    <lineage>
        <taxon>Bacteria</taxon>
        <taxon>Pseudomonadati</taxon>
        <taxon>Thermodesulfobacteriota</taxon>
        <taxon>Desulfobacteria</taxon>
        <taxon>Desulfobacterales</taxon>
        <taxon>Desulfobacteraceae</taxon>
        <taxon>Desulforapulum</taxon>
    </lineage>
</organism>
<proteinExistence type="predicted"/>
<evidence type="ECO:0000313" key="3">
    <source>
        <dbReference type="Proteomes" id="UP000000442"/>
    </source>
</evidence>
<dbReference type="KEGG" id="dat:HRM2_42690"/>
<name>C0QDQ4_DESAH</name>
<feature type="signal peptide" evidence="1">
    <location>
        <begin position="1"/>
        <end position="22"/>
    </location>
</feature>
<dbReference type="HOGENOM" id="CLU_1319206_0_0_7"/>
<dbReference type="OrthoDB" id="5419632at2"/>
<keyword evidence="3" id="KW-1185">Reference proteome</keyword>
<dbReference type="EMBL" id="CP001087">
    <property type="protein sequence ID" value="ACN17325.1"/>
    <property type="molecule type" value="Genomic_DNA"/>
</dbReference>
<dbReference type="RefSeq" id="WP_015906057.1">
    <property type="nucleotide sequence ID" value="NC_012108.1"/>
</dbReference>
<evidence type="ECO:0000256" key="1">
    <source>
        <dbReference type="SAM" id="SignalP"/>
    </source>
</evidence>
<reference evidence="2 3" key="1">
    <citation type="journal article" date="2009" name="Environ. Microbiol.">
        <title>Genome sequence of Desulfobacterium autotrophicum HRM2, a marine sulfate reducer oxidizing organic carbon completely to carbon dioxide.</title>
        <authorList>
            <person name="Strittmatter A.W."/>
            <person name="Liesegang H."/>
            <person name="Rabus R."/>
            <person name="Decker I."/>
            <person name="Amann J."/>
            <person name="Andres S."/>
            <person name="Henne A."/>
            <person name="Fricke W.F."/>
            <person name="Martinez-Arias R."/>
            <person name="Bartels D."/>
            <person name="Goesmann A."/>
            <person name="Krause L."/>
            <person name="Puehler A."/>
            <person name="Klenk H.P."/>
            <person name="Richter M."/>
            <person name="Schuler M."/>
            <person name="Gloeckner F.O."/>
            <person name="Meyerdierks A."/>
            <person name="Gottschalk G."/>
            <person name="Amann R."/>
        </authorList>
    </citation>
    <scope>NUCLEOTIDE SEQUENCE [LARGE SCALE GENOMIC DNA]</scope>
    <source>
        <strain evidence="3">ATCC 43914 / DSM 3382 / HRM2</strain>
    </source>
</reference>
<gene>
    <name evidence="2" type="ordered locus">HRM2_42690</name>
</gene>
<evidence type="ECO:0000313" key="2">
    <source>
        <dbReference type="EMBL" id="ACN17325.1"/>
    </source>
</evidence>
<keyword evidence="1" id="KW-0732">Signal</keyword>
<dbReference type="AlphaFoldDB" id="C0QDQ4"/>
<accession>C0QDQ4</accession>